<dbReference type="NCBIfam" id="NF047498">
    <property type="entry name" value="LIC_12616_fam"/>
    <property type="match status" value="1"/>
</dbReference>
<protein>
    <recommendedName>
        <fullName evidence="1">Phage neck terminator protein gp12-like domain-containing protein</fullName>
    </recommendedName>
</protein>
<evidence type="ECO:0000313" key="3">
    <source>
        <dbReference type="Proteomes" id="UP000838686"/>
    </source>
</evidence>
<evidence type="ECO:0000313" key="2">
    <source>
        <dbReference type="EMBL" id="CAH1190309.1"/>
    </source>
</evidence>
<dbReference type="Pfam" id="PF23961">
    <property type="entry name" value="Phage_tail_terminator_9"/>
    <property type="match status" value="1"/>
</dbReference>
<name>A0ABM9BLX0_9BACL</name>
<sequence length="163" mass="18312">MIPYVDIRLALVTGLAEQLGVIIVPMNDIGEVPEYPFVTYDFLEPSGERIGFPTVFVEGNELKHVETVIFSVSLQTYAADRAGSVELALRIRDWLMTEGHWQLKDAVGVVVTNIGSIDNRDIQLGDEWERRHGFEVDFRTTNIIIRPIESLEIVNLKGVESIG</sequence>
<dbReference type="Proteomes" id="UP000838686">
    <property type="component" value="Unassembled WGS sequence"/>
</dbReference>
<reference evidence="2" key="1">
    <citation type="submission" date="2022-01" db="EMBL/GenBank/DDBJ databases">
        <authorList>
            <person name="Criscuolo A."/>
        </authorList>
    </citation>
    <scope>NUCLEOTIDE SEQUENCE</scope>
    <source>
        <strain evidence="2">CIP111893</strain>
    </source>
</reference>
<accession>A0ABM9BLX0</accession>
<proteinExistence type="predicted"/>
<comment type="caution">
    <text evidence="2">The sequence shown here is derived from an EMBL/GenBank/DDBJ whole genome shotgun (WGS) entry which is preliminary data.</text>
</comment>
<dbReference type="InterPro" id="IPR057087">
    <property type="entry name" value="Gp12-like"/>
</dbReference>
<evidence type="ECO:0000259" key="1">
    <source>
        <dbReference type="Pfam" id="PF23961"/>
    </source>
</evidence>
<dbReference type="RefSeq" id="WP_236338478.1">
    <property type="nucleotide sequence ID" value="NZ_CAKMMF010000001.1"/>
</dbReference>
<organism evidence="2 3">
    <name type="scientific">Paenibacillus plantiphilus</name>
    <dbReference type="NCBI Taxonomy" id="2905650"/>
    <lineage>
        <taxon>Bacteria</taxon>
        <taxon>Bacillati</taxon>
        <taxon>Bacillota</taxon>
        <taxon>Bacilli</taxon>
        <taxon>Bacillales</taxon>
        <taxon>Paenibacillaceae</taxon>
        <taxon>Paenibacillus</taxon>
    </lineage>
</organism>
<gene>
    <name evidence="2" type="ORF">PAECIP111893_00268</name>
</gene>
<keyword evidence="3" id="KW-1185">Reference proteome</keyword>
<feature type="domain" description="Phage neck terminator protein gp12-like" evidence="1">
    <location>
        <begin position="11"/>
        <end position="157"/>
    </location>
</feature>
<dbReference type="EMBL" id="CAKMMF010000001">
    <property type="protein sequence ID" value="CAH1190309.1"/>
    <property type="molecule type" value="Genomic_DNA"/>
</dbReference>